<dbReference type="RefSeq" id="WP_021477288.1">
    <property type="nucleotide sequence ID" value="NZ_CP017707.1"/>
</dbReference>
<dbReference type="PROSITE" id="PS50889">
    <property type="entry name" value="S4"/>
    <property type="match status" value="1"/>
</dbReference>
<dbReference type="STRING" id="1108595.BKX93_21675"/>
<sequence>MKETYQLSGEYIALCDLLKACNVCHSGGAAKHFIAEGNVSVDGQVELRKTCKIRAGQQVSGDGFLIAVEAA</sequence>
<dbReference type="EMBL" id="CP017707">
    <property type="protein sequence ID" value="AOZ52354.1"/>
    <property type="molecule type" value="Genomic_DNA"/>
</dbReference>
<evidence type="ECO:0000256" key="1">
    <source>
        <dbReference type="PROSITE-ProRule" id="PRU00182"/>
    </source>
</evidence>
<dbReference type="AlphaFoldDB" id="A0A1D9LMA3"/>
<reference evidence="2 4" key="1">
    <citation type="submission" date="2016-10" db="EMBL/GenBank/DDBJ databases">
        <title>Chromobacterium muskegensis sp. nov., an insecticidal bacterium isolated from Sphagnum bogs.</title>
        <authorList>
            <person name="Sparks M.E."/>
            <person name="Blackburn M.B."/>
            <person name="Gundersen-Rindal D.E."/>
            <person name="Mitchell A."/>
            <person name="Farrar R."/>
            <person name="Kuhar D."/>
        </authorList>
    </citation>
    <scope>NUCLEOTIDE SEQUENCE [LARGE SCALE GENOMIC DNA]</scope>
    <source>
        <strain evidence="2 4">21-1</strain>
    </source>
</reference>
<dbReference type="SUPFAM" id="SSF55174">
    <property type="entry name" value="Alpha-L RNA-binding motif"/>
    <property type="match status" value="1"/>
</dbReference>
<protein>
    <submittedName>
        <fullName evidence="3">RNA-binding S4 domain-containing protein</fullName>
    </submittedName>
    <submittedName>
        <fullName evidence="2">RNA-binding protein</fullName>
    </submittedName>
</protein>
<keyword evidence="1" id="KW-0694">RNA-binding</keyword>
<dbReference type="Proteomes" id="UP001455709">
    <property type="component" value="Unassembled WGS sequence"/>
</dbReference>
<gene>
    <name evidence="3" type="ORF">ABGV49_01625</name>
    <name evidence="2" type="ORF">BKX93_21675</name>
</gene>
<reference evidence="3 5" key="2">
    <citation type="submission" date="2024-05" db="EMBL/GenBank/DDBJ databases">
        <authorList>
            <person name="De Oliveira J.P."/>
            <person name="Noriler S.A."/>
            <person name="De Oliveira A.G."/>
            <person name="Sipoli D.S."/>
        </authorList>
    </citation>
    <scope>NUCLEOTIDE SEQUENCE [LARGE SCALE GENOMIC DNA]</scope>
    <source>
        <strain evidence="3 5">LABIM189</strain>
    </source>
</reference>
<keyword evidence="5" id="KW-1185">Reference proteome</keyword>
<evidence type="ECO:0000313" key="3">
    <source>
        <dbReference type="EMBL" id="MEO2215763.1"/>
    </source>
</evidence>
<name>A0A1D9LMA3_9NEIS</name>
<organism evidence="2 4">
    <name type="scientific">Chromobacterium vaccinii</name>
    <dbReference type="NCBI Taxonomy" id="1108595"/>
    <lineage>
        <taxon>Bacteria</taxon>
        <taxon>Pseudomonadati</taxon>
        <taxon>Pseudomonadota</taxon>
        <taxon>Betaproteobacteria</taxon>
        <taxon>Neisseriales</taxon>
        <taxon>Chromobacteriaceae</taxon>
        <taxon>Chromobacterium</taxon>
    </lineage>
</organism>
<evidence type="ECO:0000313" key="4">
    <source>
        <dbReference type="Proteomes" id="UP000178776"/>
    </source>
</evidence>
<dbReference type="InterPro" id="IPR036986">
    <property type="entry name" value="S4_RNA-bd_sf"/>
</dbReference>
<dbReference type="EMBL" id="JBDOJC010000001">
    <property type="protein sequence ID" value="MEO2215763.1"/>
    <property type="molecule type" value="Genomic_DNA"/>
</dbReference>
<dbReference type="GO" id="GO:0003723">
    <property type="term" value="F:RNA binding"/>
    <property type="evidence" value="ECO:0007669"/>
    <property type="project" value="UniProtKB-KW"/>
</dbReference>
<proteinExistence type="predicted"/>
<dbReference type="Proteomes" id="UP000178776">
    <property type="component" value="Chromosome"/>
</dbReference>
<dbReference type="KEGG" id="cvc:BKX93_21675"/>
<evidence type="ECO:0000313" key="5">
    <source>
        <dbReference type="Proteomes" id="UP001455709"/>
    </source>
</evidence>
<evidence type="ECO:0000313" key="2">
    <source>
        <dbReference type="EMBL" id="AOZ52354.1"/>
    </source>
</evidence>
<accession>A0A1D9LMA3</accession>
<dbReference type="Pfam" id="PF13275">
    <property type="entry name" value="S4_2"/>
    <property type="match status" value="1"/>
</dbReference>
<dbReference type="GeneID" id="68843810"/>
<dbReference type="Gene3D" id="3.10.290.10">
    <property type="entry name" value="RNA-binding S4 domain"/>
    <property type="match status" value="1"/>
</dbReference>